<dbReference type="InterPro" id="IPR050708">
    <property type="entry name" value="T6SS_VgrG/RHS"/>
</dbReference>
<dbReference type="STRING" id="702114.A1355_08975"/>
<keyword evidence="4" id="KW-1185">Reference proteome</keyword>
<dbReference type="Proteomes" id="UP000077628">
    <property type="component" value="Unassembled WGS sequence"/>
</dbReference>
<evidence type="ECO:0000256" key="1">
    <source>
        <dbReference type="SAM" id="MobiDB-lite"/>
    </source>
</evidence>
<evidence type="ECO:0000313" key="4">
    <source>
        <dbReference type="Proteomes" id="UP000077628"/>
    </source>
</evidence>
<reference evidence="4" key="1">
    <citation type="submission" date="2016-03" db="EMBL/GenBank/DDBJ databases">
        <authorList>
            <person name="Heylen K."/>
            <person name="De Vos P."/>
            <person name="Vekeman B."/>
        </authorList>
    </citation>
    <scope>NUCLEOTIDE SEQUENCE [LARGE SCALE GENOMIC DNA]</scope>
    <source>
        <strain evidence="4">R-45383</strain>
    </source>
</reference>
<sequence>MTDSTGKIVWSARYRAYGNLALADVEAIDNPLRFQGQYYDAETGLHYNLNRYYDPNAGRFIHQDPIGLEGGTNVYRYAPNPLNWVDPLGLVNLNTNSATGNFGVYEIQIDDVLYKYGKADLSRVTQSSGLPTRLHQQVVKLGKQNPDSEVVGRVIDKGMSTTKEAKAVETKKLQEYFDQTGNIPEGNKKSFKPTKTKDC</sequence>
<dbReference type="Gene3D" id="2.180.10.10">
    <property type="entry name" value="RHS repeat-associated core"/>
    <property type="match status" value="1"/>
</dbReference>
<comment type="caution">
    <text evidence="3">The sequence shown here is derived from an EMBL/GenBank/DDBJ whole genome shotgun (WGS) entry which is preliminary data.</text>
</comment>
<dbReference type="Pfam" id="PF03527">
    <property type="entry name" value="RHS"/>
    <property type="match status" value="1"/>
</dbReference>
<dbReference type="PANTHER" id="PTHR32305">
    <property type="match status" value="1"/>
</dbReference>
<feature type="region of interest" description="Disordered" evidence="1">
    <location>
        <begin position="177"/>
        <end position="199"/>
    </location>
</feature>
<dbReference type="PANTHER" id="PTHR32305:SF15">
    <property type="entry name" value="PROTEIN RHSA-RELATED"/>
    <property type="match status" value="1"/>
</dbReference>
<name>A0A177NHZ0_9GAMM</name>
<feature type="domain" description="RHS protein conserved region" evidence="2">
    <location>
        <begin position="1"/>
        <end position="21"/>
    </location>
</feature>
<evidence type="ECO:0000313" key="3">
    <source>
        <dbReference type="EMBL" id="OAI16839.1"/>
    </source>
</evidence>
<gene>
    <name evidence="3" type="ORF">A1355_08975</name>
</gene>
<accession>A0A177NHZ0</accession>
<protein>
    <recommendedName>
        <fullName evidence="2">RHS protein conserved region domain-containing protein</fullName>
    </recommendedName>
</protein>
<dbReference type="InterPro" id="IPR001826">
    <property type="entry name" value="RHS"/>
</dbReference>
<dbReference type="NCBIfam" id="TIGR03696">
    <property type="entry name" value="Rhs_assc_core"/>
    <property type="match status" value="1"/>
</dbReference>
<feature type="compositionally biased region" description="Basic residues" evidence="1">
    <location>
        <begin position="189"/>
        <end position="199"/>
    </location>
</feature>
<proteinExistence type="predicted"/>
<dbReference type="EMBL" id="LUUK01000182">
    <property type="protein sequence ID" value="OAI16839.1"/>
    <property type="molecule type" value="Genomic_DNA"/>
</dbReference>
<dbReference type="PRINTS" id="PR00394">
    <property type="entry name" value="RHSPROTEIN"/>
</dbReference>
<organism evidence="3 4">
    <name type="scientific">Methylomonas koyamae</name>
    <dbReference type="NCBI Taxonomy" id="702114"/>
    <lineage>
        <taxon>Bacteria</taxon>
        <taxon>Pseudomonadati</taxon>
        <taxon>Pseudomonadota</taxon>
        <taxon>Gammaproteobacteria</taxon>
        <taxon>Methylococcales</taxon>
        <taxon>Methylococcaceae</taxon>
        <taxon>Methylomonas</taxon>
    </lineage>
</organism>
<evidence type="ECO:0000259" key="2">
    <source>
        <dbReference type="Pfam" id="PF03527"/>
    </source>
</evidence>
<dbReference type="InterPro" id="IPR022385">
    <property type="entry name" value="Rhs_assc_core"/>
</dbReference>
<dbReference type="AlphaFoldDB" id="A0A177NHZ0"/>